<evidence type="ECO:0008006" key="3">
    <source>
        <dbReference type="Google" id="ProtNLM"/>
    </source>
</evidence>
<name>A0A1T4TB83_9HYPH</name>
<dbReference type="RefSeq" id="WP_085937693.1">
    <property type="nucleotide sequence ID" value="NZ_FUWJ01000015.1"/>
</dbReference>
<accession>A0A1T4TB83</accession>
<sequence>MATLASSALTLAEWATRLDPGGKPAAVIELLGQTNEMLTDMLWMECNDGAGHKTTVRTGLPAATWRLLNYGVVKSKSTTAQVRDSTGMLEAYSDIDKALADLNGNSAEFRMGEDMAFIEAMNQGMQQSVIYGNTAVNPERFTGLGPRFSAIASANNGVNIVDAGGTGATNSSMWLIGWGQNTCHGLFPKGSKAGLQVRDLGEVALYDPNGNVYQGYRTHFKWDCGLSVRDWRFVVRVANVNVTGGAVTTTNLVNYLITAVNKLPFISAAGNSPPPGGTKPGQVNTVIYCNRTVRAALDQQAMAKTNNFLTIETRDSKPYTAFRGIPIRICDQLTNNEARVV</sequence>
<dbReference type="OrthoDB" id="1630256at2"/>
<dbReference type="NCBIfam" id="NF045672">
    <property type="entry name" value="MCP_gp7_epsi_15"/>
    <property type="match status" value="1"/>
</dbReference>
<dbReference type="Proteomes" id="UP000190092">
    <property type="component" value="Unassembled WGS sequence"/>
</dbReference>
<protein>
    <recommendedName>
        <fullName evidence="3">Phage protein</fullName>
    </recommendedName>
</protein>
<evidence type="ECO:0000313" key="1">
    <source>
        <dbReference type="EMBL" id="SKA37775.1"/>
    </source>
</evidence>
<dbReference type="AlphaFoldDB" id="A0A1T4TB83"/>
<proteinExistence type="predicted"/>
<organism evidence="1 2">
    <name type="scientific">Enhydrobacter aerosaccus</name>
    <dbReference type="NCBI Taxonomy" id="225324"/>
    <lineage>
        <taxon>Bacteria</taxon>
        <taxon>Pseudomonadati</taxon>
        <taxon>Pseudomonadota</taxon>
        <taxon>Alphaproteobacteria</taxon>
        <taxon>Hyphomicrobiales</taxon>
        <taxon>Enhydrobacter</taxon>
    </lineage>
</organism>
<evidence type="ECO:0000313" key="2">
    <source>
        <dbReference type="Proteomes" id="UP000190092"/>
    </source>
</evidence>
<dbReference type="Pfam" id="PF20911">
    <property type="entry name" value="GP7"/>
    <property type="match status" value="1"/>
</dbReference>
<dbReference type="EMBL" id="FUWJ01000015">
    <property type="protein sequence ID" value="SKA37775.1"/>
    <property type="molecule type" value="Genomic_DNA"/>
</dbReference>
<keyword evidence="2" id="KW-1185">Reference proteome</keyword>
<dbReference type="STRING" id="225324.SAMN02745126_05954"/>
<dbReference type="InterPro" id="IPR048813">
    <property type="entry name" value="GP7-like"/>
</dbReference>
<reference evidence="2" key="1">
    <citation type="submission" date="2017-02" db="EMBL/GenBank/DDBJ databases">
        <authorList>
            <person name="Varghese N."/>
            <person name="Submissions S."/>
        </authorList>
    </citation>
    <scope>NUCLEOTIDE SEQUENCE [LARGE SCALE GENOMIC DNA]</scope>
    <source>
        <strain evidence="2">ATCC 27094</strain>
    </source>
</reference>
<gene>
    <name evidence="1" type="ORF">SAMN02745126_05954</name>
</gene>